<comment type="catalytic activity">
    <reaction evidence="11 12">
        <text>N(6)-[(R)-dihydrolipoyl]-L-lysyl-[protein] + succinyl-CoA = N(6)-[(R)-S(8)-succinyldihydrolipoyl]-L-lysyl-[protein] + CoA</text>
        <dbReference type="Rhea" id="RHEA:15213"/>
        <dbReference type="Rhea" id="RHEA-COMP:10475"/>
        <dbReference type="Rhea" id="RHEA-COMP:20092"/>
        <dbReference type="ChEBI" id="CHEBI:57287"/>
        <dbReference type="ChEBI" id="CHEBI:57292"/>
        <dbReference type="ChEBI" id="CHEBI:83100"/>
        <dbReference type="ChEBI" id="CHEBI:83120"/>
        <dbReference type="EC" id="2.3.1.61"/>
    </reaction>
</comment>
<evidence type="ECO:0000256" key="12">
    <source>
        <dbReference type="RuleBase" id="RU361138"/>
    </source>
</evidence>
<feature type="compositionally biased region" description="Low complexity" evidence="13">
    <location>
        <begin position="256"/>
        <end position="280"/>
    </location>
</feature>
<dbReference type="PROSITE" id="PS51826">
    <property type="entry name" value="PSBD"/>
    <property type="match status" value="1"/>
</dbReference>
<name>A0ABX7JKH6_9RHOB</name>
<dbReference type="RefSeq" id="WP_205294443.1">
    <property type="nucleotide sequence ID" value="NZ_CP070368.1"/>
</dbReference>
<evidence type="ECO:0000256" key="8">
    <source>
        <dbReference type="ARBA" id="ARBA00022679"/>
    </source>
</evidence>
<evidence type="ECO:0000256" key="4">
    <source>
        <dbReference type="ARBA" id="ARBA00007317"/>
    </source>
</evidence>
<feature type="compositionally biased region" description="Low complexity" evidence="13">
    <location>
        <begin position="198"/>
        <end position="211"/>
    </location>
</feature>
<keyword evidence="7 12" id="KW-0816">Tricarboxylic acid cycle</keyword>
<proteinExistence type="inferred from homology"/>
<feature type="region of interest" description="Disordered" evidence="13">
    <location>
        <begin position="198"/>
        <end position="285"/>
    </location>
</feature>
<evidence type="ECO:0000259" key="14">
    <source>
        <dbReference type="PROSITE" id="PS50968"/>
    </source>
</evidence>
<evidence type="ECO:0000256" key="6">
    <source>
        <dbReference type="ARBA" id="ARBA00019511"/>
    </source>
</evidence>
<accession>A0ABX7JKH6</accession>
<dbReference type="PANTHER" id="PTHR43416">
    <property type="entry name" value="DIHYDROLIPOYLLYSINE-RESIDUE SUCCINYLTRANSFERASE COMPONENT OF 2-OXOGLUTARATE DEHYDROGENASE COMPLEX, MITOCHONDRIAL-RELATED"/>
    <property type="match status" value="1"/>
</dbReference>
<dbReference type="SUPFAM" id="SSF51230">
    <property type="entry name" value="Single hybrid motif"/>
    <property type="match status" value="2"/>
</dbReference>
<feature type="domain" description="Lipoyl-binding" evidence="14">
    <location>
        <begin position="2"/>
        <end position="77"/>
    </location>
</feature>
<comment type="function">
    <text evidence="2 12">E2 component of the 2-oxoglutarate dehydrogenase (OGDH) complex which catalyzes the second step in the conversion of 2-oxoglutarate to succinyl-CoA and CO(2).</text>
</comment>
<evidence type="ECO:0000256" key="1">
    <source>
        <dbReference type="ARBA" id="ARBA00001938"/>
    </source>
</evidence>
<organism evidence="16 17">
    <name type="scientific">Paracoccus methylovorus</name>
    <dbReference type="NCBI Taxonomy" id="2812658"/>
    <lineage>
        <taxon>Bacteria</taxon>
        <taxon>Pseudomonadati</taxon>
        <taxon>Pseudomonadota</taxon>
        <taxon>Alphaproteobacteria</taxon>
        <taxon>Rhodobacterales</taxon>
        <taxon>Paracoccaceae</taxon>
        <taxon>Paracoccus</taxon>
    </lineage>
</organism>
<feature type="compositionally biased region" description="Basic and acidic residues" evidence="13">
    <location>
        <begin position="214"/>
        <end position="225"/>
    </location>
</feature>
<dbReference type="InterPro" id="IPR004167">
    <property type="entry name" value="PSBD"/>
</dbReference>
<dbReference type="Proteomes" id="UP000663629">
    <property type="component" value="Chromosome 1"/>
</dbReference>
<dbReference type="SUPFAM" id="SSF47005">
    <property type="entry name" value="Peripheral subunit-binding domain of 2-oxo acid dehydrogenase complex"/>
    <property type="match status" value="1"/>
</dbReference>
<protein>
    <recommendedName>
        <fullName evidence="6 12">Dihydrolipoyllysine-residue succinyltransferase component of 2-oxoglutarate dehydrogenase complex</fullName>
        <ecNumber evidence="5 12">2.3.1.61</ecNumber>
    </recommendedName>
    <alternativeName>
        <fullName evidence="12">2-oxoglutarate dehydrogenase complex component E2</fullName>
    </alternativeName>
</protein>
<evidence type="ECO:0000313" key="16">
    <source>
        <dbReference type="EMBL" id="QRZ13449.1"/>
    </source>
</evidence>
<gene>
    <name evidence="16" type="primary">odhB</name>
    <name evidence="16" type="ORF">JWJ88_01955</name>
</gene>
<dbReference type="Gene3D" id="4.10.320.10">
    <property type="entry name" value="E3-binding domain"/>
    <property type="match status" value="1"/>
</dbReference>
<reference evidence="16 17" key="1">
    <citation type="submission" date="2021-02" db="EMBL/GenBank/DDBJ databases">
        <title>Paracoccus methylovroum sp.nov., a new methanol and methylamine utilizing methylotrophic denitrifer.</title>
        <authorList>
            <person name="Timsy T."/>
            <person name="Behrendt U."/>
            <person name="Ulrich A."/>
            <person name="Spanner T."/>
            <person name="Foesel B.U."/>
            <person name="Horn M.A."/>
            <person name="Kolb S."/>
        </authorList>
    </citation>
    <scope>NUCLEOTIDE SEQUENCE [LARGE SCALE GENOMIC DNA]</scope>
    <source>
        <strain evidence="16 17">H4-D09</strain>
    </source>
</reference>
<comment type="cofactor">
    <cofactor evidence="1">
        <name>(R)-lipoate</name>
        <dbReference type="ChEBI" id="CHEBI:83088"/>
    </cofactor>
</comment>
<comment type="pathway">
    <text evidence="3 12">Amino-acid degradation; L-lysine degradation via saccharopine pathway; glutaryl-CoA from L-lysine: step 6/6.</text>
</comment>
<keyword evidence="10 12" id="KW-0012">Acyltransferase</keyword>
<keyword evidence="17" id="KW-1185">Reference proteome</keyword>
<dbReference type="Gene3D" id="2.40.50.100">
    <property type="match status" value="2"/>
</dbReference>
<dbReference type="SUPFAM" id="SSF52777">
    <property type="entry name" value="CoA-dependent acyltransferases"/>
    <property type="match status" value="1"/>
</dbReference>
<dbReference type="EMBL" id="CP070368">
    <property type="protein sequence ID" value="QRZ13449.1"/>
    <property type="molecule type" value="Genomic_DNA"/>
</dbReference>
<dbReference type="InterPro" id="IPR011053">
    <property type="entry name" value="Single_hybrid_motif"/>
</dbReference>
<dbReference type="NCBIfam" id="TIGR01347">
    <property type="entry name" value="sucB"/>
    <property type="match status" value="1"/>
</dbReference>
<dbReference type="InterPro" id="IPR050537">
    <property type="entry name" value="2-oxoacid_dehydrogenase"/>
</dbReference>
<evidence type="ECO:0000256" key="5">
    <source>
        <dbReference type="ARBA" id="ARBA00012945"/>
    </source>
</evidence>
<dbReference type="GO" id="GO:0004149">
    <property type="term" value="F:dihydrolipoyllysine-residue succinyltransferase activity"/>
    <property type="evidence" value="ECO:0007669"/>
    <property type="project" value="UniProtKB-EC"/>
</dbReference>
<dbReference type="Gene3D" id="3.30.559.10">
    <property type="entry name" value="Chloramphenicol acetyltransferase-like domain"/>
    <property type="match status" value="1"/>
</dbReference>
<dbReference type="NCBIfam" id="NF004309">
    <property type="entry name" value="PRK05704.1"/>
    <property type="match status" value="1"/>
</dbReference>
<sequence>MAVELRVPALGESVSEATVATWFKKPGDRVAVDEMLCELETDKVTVEVPSPVAGKLAEIVAPEGAVVAPNALLAQIMEQGDAGPEEMLPKADAGTKAQEGQRKMSGKSVDVMVPTLGESVTEATVATWFKKVGDAVAQDEMLCELETDKVSVEVPSPAAGVLAEILAPEGATVEASARLAIITEGAAGAASPAAAQPEAAAAAVQSPGAGPETPQERKDVEDAPSAKKAMAEAGIARDAVTGTGRDGRVMKEDVARAASAPAAASSAPAPAQAPRAPSSAEDAAREERVKMTRLRATIARRLKDAQNTAAMLTTYNEVDMKAIMELRNAYKDQFEKKHKVKLGFMSFFVKACCHALKEVPEVNAEIDGSDVVYKNFVHMGVAVGTPNGLVVPVVRDAEQKSFARIEKEIAELGLRARDGKLTMAEMQGGTFTISNGGVYGSLMSSPILNPPQSGILGMHKIQERPVVVDGQIVIRPMMYLALSYDHRIVDGKGAVTFLVRVKEALEDPRRLLMDL</sequence>
<dbReference type="InterPro" id="IPR000089">
    <property type="entry name" value="Biotin_lipoyl"/>
</dbReference>
<evidence type="ECO:0000256" key="10">
    <source>
        <dbReference type="ARBA" id="ARBA00023315"/>
    </source>
</evidence>
<dbReference type="Pfam" id="PF00364">
    <property type="entry name" value="Biotin_lipoyl"/>
    <property type="match status" value="2"/>
</dbReference>
<evidence type="ECO:0000256" key="9">
    <source>
        <dbReference type="ARBA" id="ARBA00022823"/>
    </source>
</evidence>
<dbReference type="InterPro" id="IPR001078">
    <property type="entry name" value="2-oxoacid_DH_actylTfrase"/>
</dbReference>
<feature type="compositionally biased region" description="Basic and acidic residues" evidence="13">
    <location>
        <begin position="245"/>
        <end position="255"/>
    </location>
</feature>
<dbReference type="InterPro" id="IPR006255">
    <property type="entry name" value="SucB"/>
</dbReference>
<dbReference type="EC" id="2.3.1.61" evidence="5 12"/>
<evidence type="ECO:0000256" key="11">
    <source>
        <dbReference type="ARBA" id="ARBA00052761"/>
    </source>
</evidence>
<dbReference type="PROSITE" id="PS50968">
    <property type="entry name" value="BIOTINYL_LIPOYL"/>
    <property type="match status" value="2"/>
</dbReference>
<evidence type="ECO:0000313" key="17">
    <source>
        <dbReference type="Proteomes" id="UP000663629"/>
    </source>
</evidence>
<comment type="similarity">
    <text evidence="4 12">Belongs to the 2-oxoacid dehydrogenase family.</text>
</comment>
<keyword evidence="8 12" id="KW-0808">Transferase</keyword>
<dbReference type="PANTHER" id="PTHR43416:SF5">
    <property type="entry name" value="DIHYDROLIPOYLLYSINE-RESIDUE SUCCINYLTRANSFERASE COMPONENT OF 2-OXOGLUTARATE DEHYDROGENASE COMPLEX, MITOCHONDRIAL"/>
    <property type="match status" value="1"/>
</dbReference>
<feature type="domain" description="Peripheral subunit-binding (PSBD)" evidence="15">
    <location>
        <begin position="221"/>
        <end position="258"/>
    </location>
</feature>
<evidence type="ECO:0000256" key="2">
    <source>
        <dbReference type="ARBA" id="ARBA00004052"/>
    </source>
</evidence>
<dbReference type="InterPro" id="IPR023213">
    <property type="entry name" value="CAT-like_dom_sf"/>
</dbReference>
<dbReference type="CDD" id="cd06849">
    <property type="entry name" value="lipoyl_domain"/>
    <property type="match status" value="2"/>
</dbReference>
<keyword evidence="9 12" id="KW-0450">Lipoyl</keyword>
<evidence type="ECO:0000259" key="15">
    <source>
        <dbReference type="PROSITE" id="PS51826"/>
    </source>
</evidence>
<feature type="domain" description="Lipoyl-binding" evidence="14">
    <location>
        <begin position="108"/>
        <end position="183"/>
    </location>
</feature>
<evidence type="ECO:0000256" key="7">
    <source>
        <dbReference type="ARBA" id="ARBA00022532"/>
    </source>
</evidence>
<evidence type="ECO:0000256" key="3">
    <source>
        <dbReference type="ARBA" id="ARBA00005145"/>
    </source>
</evidence>
<evidence type="ECO:0000256" key="13">
    <source>
        <dbReference type="SAM" id="MobiDB-lite"/>
    </source>
</evidence>
<dbReference type="Pfam" id="PF00198">
    <property type="entry name" value="2-oxoacid_dh"/>
    <property type="match status" value="1"/>
</dbReference>
<dbReference type="InterPro" id="IPR036625">
    <property type="entry name" value="E3-bd_dom_sf"/>
</dbReference>
<dbReference type="Pfam" id="PF02817">
    <property type="entry name" value="E3_binding"/>
    <property type="match status" value="1"/>
</dbReference>